<dbReference type="Gene3D" id="2.60.120.1440">
    <property type="match status" value="1"/>
</dbReference>
<reference evidence="5" key="1">
    <citation type="journal article" date="2019" name="Int. J. Syst. Evol. Microbiol.">
        <title>The Global Catalogue of Microorganisms (GCM) 10K type strain sequencing project: providing services to taxonomists for standard genome sequencing and annotation.</title>
        <authorList>
            <consortium name="The Broad Institute Genomics Platform"/>
            <consortium name="The Broad Institute Genome Sequencing Center for Infectious Disease"/>
            <person name="Wu L."/>
            <person name="Ma J."/>
        </authorList>
    </citation>
    <scope>NUCLEOTIDE SEQUENCE [LARGE SCALE GENOMIC DNA]</scope>
    <source>
        <strain evidence="5">JCM 18200</strain>
    </source>
</reference>
<dbReference type="EMBL" id="BAABIQ010000042">
    <property type="protein sequence ID" value="GAA4801982.1"/>
    <property type="molecule type" value="Genomic_DNA"/>
</dbReference>
<accession>A0ABP9BYI5</accession>
<dbReference type="PANTHER" id="PTHR30273:SF2">
    <property type="entry name" value="PROTEIN FECR"/>
    <property type="match status" value="1"/>
</dbReference>
<evidence type="ECO:0000313" key="4">
    <source>
        <dbReference type="EMBL" id="GAA4801982.1"/>
    </source>
</evidence>
<dbReference type="InterPro" id="IPR006860">
    <property type="entry name" value="FecR"/>
</dbReference>
<evidence type="ECO:0000313" key="5">
    <source>
        <dbReference type="Proteomes" id="UP001501411"/>
    </source>
</evidence>
<keyword evidence="1" id="KW-0472">Membrane</keyword>
<name>A0ABP9BYI5_9SPHI</name>
<keyword evidence="1" id="KW-1133">Transmembrane helix</keyword>
<dbReference type="PANTHER" id="PTHR30273">
    <property type="entry name" value="PERIPLASMIC SIGNAL SENSOR AND SIGMA FACTOR ACTIVATOR FECR-RELATED"/>
    <property type="match status" value="1"/>
</dbReference>
<feature type="domain" description="FecR protein" evidence="2">
    <location>
        <begin position="161"/>
        <end position="256"/>
    </location>
</feature>
<comment type="caution">
    <text evidence="4">The sequence shown here is derived from an EMBL/GenBank/DDBJ whole genome shotgun (WGS) entry which is preliminary data.</text>
</comment>
<organism evidence="4 5">
    <name type="scientific">Olivibacter ginsenosidimutans</name>
    <dbReference type="NCBI Taxonomy" id="1176537"/>
    <lineage>
        <taxon>Bacteria</taxon>
        <taxon>Pseudomonadati</taxon>
        <taxon>Bacteroidota</taxon>
        <taxon>Sphingobacteriia</taxon>
        <taxon>Sphingobacteriales</taxon>
        <taxon>Sphingobacteriaceae</taxon>
        <taxon>Olivibacter</taxon>
    </lineage>
</organism>
<dbReference type="Pfam" id="PF16344">
    <property type="entry name" value="FecR_C"/>
    <property type="match status" value="1"/>
</dbReference>
<sequence length="375" mass="42351">MKNKDHYKILVERYLSGELTKEELVLFMQLTKKGVLDEHLQAAMDKDLPDSLPQSIPVNKPFYKTTSFHWIAATILITLLISIFLIPNKTDLQRYPTNAAAVQPGSNKATLTLANGEQILLDTTHRAGFEHIPSIDDQQSKTGALVYRAQKNSAGALVYNTLTVPENGQFHMVLSDGSKIWLNAASSLKYPIAFDTKERIVELIGEAYFEIAPDVNRPFLVKTANQQVNVLGTDFNLMAYPDEDVIETALISGKVQVRDTTFHNPIVLTPGTKLRFNKRTAKRNTETFDPEEVIAWKNGNFLFNETPLKEILPKLARWYAVKIDASYLPDIRYNGFISRNVPLSKVLKMMEETGDIKFAFEGNTIKIDNQMKLPM</sequence>
<keyword evidence="5" id="KW-1185">Reference proteome</keyword>
<dbReference type="InterPro" id="IPR012373">
    <property type="entry name" value="Ferrdict_sens_TM"/>
</dbReference>
<feature type="transmembrane region" description="Helical" evidence="1">
    <location>
        <begin position="67"/>
        <end position="86"/>
    </location>
</feature>
<evidence type="ECO:0008006" key="6">
    <source>
        <dbReference type="Google" id="ProtNLM"/>
    </source>
</evidence>
<dbReference type="Pfam" id="PF04773">
    <property type="entry name" value="FecR"/>
    <property type="match status" value="1"/>
</dbReference>
<evidence type="ECO:0000259" key="2">
    <source>
        <dbReference type="Pfam" id="PF04773"/>
    </source>
</evidence>
<dbReference type="Gene3D" id="3.55.50.30">
    <property type="match status" value="1"/>
</dbReference>
<evidence type="ECO:0000259" key="3">
    <source>
        <dbReference type="Pfam" id="PF16344"/>
    </source>
</evidence>
<feature type="domain" description="Protein FecR C-terminal" evidence="3">
    <location>
        <begin position="301"/>
        <end position="367"/>
    </location>
</feature>
<dbReference type="RefSeq" id="WP_345233466.1">
    <property type="nucleotide sequence ID" value="NZ_BAABIQ010000042.1"/>
</dbReference>
<dbReference type="Proteomes" id="UP001501411">
    <property type="component" value="Unassembled WGS sequence"/>
</dbReference>
<keyword evidence="1" id="KW-0812">Transmembrane</keyword>
<dbReference type="InterPro" id="IPR032508">
    <property type="entry name" value="FecR_C"/>
</dbReference>
<proteinExistence type="predicted"/>
<gene>
    <name evidence="4" type="ORF">GCM10023231_33590</name>
</gene>
<evidence type="ECO:0000256" key="1">
    <source>
        <dbReference type="SAM" id="Phobius"/>
    </source>
</evidence>
<protein>
    <recommendedName>
        <fullName evidence="6">DUF4974 domain-containing protein</fullName>
    </recommendedName>
</protein>